<evidence type="ECO:0000259" key="4">
    <source>
        <dbReference type="SMART" id="SM00382"/>
    </source>
</evidence>
<comment type="caution">
    <text evidence="5">The sequence shown here is derived from an EMBL/GenBank/DDBJ whole genome shotgun (WGS) entry which is preliminary data.</text>
</comment>
<dbReference type="Pfam" id="PF00004">
    <property type="entry name" value="AAA"/>
    <property type="match status" value="1"/>
</dbReference>
<dbReference type="CDD" id="cd00009">
    <property type="entry name" value="AAA"/>
    <property type="match status" value="1"/>
</dbReference>
<keyword evidence="5" id="KW-0645">Protease</keyword>
<sequence>MNLGDFLTSSANESLQLALAAGHAHAKAASQRTHLSYLLAKLLDDQSVRAKLPEPVRVRAQAALAEQVLALPQEDHRKGELSFDLEALAGPAVETMGNLGSPRVTPLLFLATCLSPSIAMDAESERARGCLRIAGITAEMFLPGATERARRQDFTFRSQGLGNDGLGTDITAMARAGVWPTCPLVGMERQLENLVVVLNSMRYSAAIVGEPGVGKSAFIRGLAWHIVHRTRPLIPPDMDSWTLVRIEAADILKGTSGRGDLEGRIKEMLAFFARNPTVIPFFEEVHKLLDTDDTSSRAVATALKVPMAEERFRCVGVTTDREYARFIASDDAMNSRFRKILLPEPGEEEACRIVAGTKDDLLRGKAAQQGVSITDDAIRTAVRVTSVYQKSDRLPRKAINLLGETVAEKAYRLSIADAANSPAGLSTVITGKDVARFFSNVTSIPVDDLNDDRSAYYTALEARLKNRVRGQRIAIESVTRHLALHASGLVDKRRPRGRLLFLGPPGVGKTELATALAEEVMRDSGSLVTVNMAEYTKEDSLNKFMGASPGYVGFGQTPTIYSKVMMRSYSVVVLDEFEKAAPELANPLISMLDGRGEDSQGRMVDFSQCIFVMTSNALTQKEVLKGVVLGRIQVGDAAEVTRVLKGMGVDSSETSFTMPGLIERIERLDDAAAGSLLDQLGGTGEEGLRAHLTSLGGIWTAPLVDRIDRIALFRSLDKTVLHEILERMIDARRAASARPLPAEIDSPGSRDAIIGWATTDGAGTSARRLERSLLRWLSDKVLGVAGPC</sequence>
<evidence type="ECO:0000256" key="2">
    <source>
        <dbReference type="ARBA" id="ARBA00022741"/>
    </source>
</evidence>
<dbReference type="CDD" id="cd19499">
    <property type="entry name" value="RecA-like_ClpB_Hsp104-like"/>
    <property type="match status" value="1"/>
</dbReference>
<dbReference type="InterPro" id="IPR027417">
    <property type="entry name" value="P-loop_NTPase"/>
</dbReference>
<feature type="domain" description="AAA+ ATPase" evidence="4">
    <location>
        <begin position="495"/>
        <end position="638"/>
    </location>
</feature>
<dbReference type="Gene3D" id="3.40.50.300">
    <property type="entry name" value="P-loop containing nucleotide triphosphate hydrolases"/>
    <property type="match status" value="3"/>
</dbReference>
<dbReference type="GO" id="GO:0008233">
    <property type="term" value="F:peptidase activity"/>
    <property type="evidence" value="ECO:0007669"/>
    <property type="project" value="UniProtKB-KW"/>
</dbReference>
<dbReference type="AlphaFoldDB" id="A0A935UES6"/>
<dbReference type="InterPro" id="IPR003959">
    <property type="entry name" value="ATPase_AAA_core"/>
</dbReference>
<dbReference type="Proteomes" id="UP000697998">
    <property type="component" value="Unassembled WGS sequence"/>
</dbReference>
<dbReference type="PANTHER" id="PTHR11638:SF18">
    <property type="entry name" value="HEAT SHOCK PROTEIN 104"/>
    <property type="match status" value="1"/>
</dbReference>
<proteinExistence type="predicted"/>
<evidence type="ECO:0000256" key="3">
    <source>
        <dbReference type="ARBA" id="ARBA00022840"/>
    </source>
</evidence>
<name>A0A935UES6_9PROT</name>
<organism evidence="5 6">
    <name type="scientific">Candidatus Accumulibacter proximus</name>
    <dbReference type="NCBI Taxonomy" id="2954385"/>
    <lineage>
        <taxon>Bacteria</taxon>
        <taxon>Pseudomonadati</taxon>
        <taxon>Pseudomonadota</taxon>
        <taxon>Betaproteobacteria</taxon>
        <taxon>Candidatus Accumulibacter</taxon>
    </lineage>
</organism>
<reference evidence="5 6" key="1">
    <citation type="submission" date="2020-10" db="EMBL/GenBank/DDBJ databases">
        <title>Connecting structure to function with the recovery of over 1000 high-quality activated sludge metagenome-assembled genomes encoding full-length rRNA genes using long-read sequencing.</title>
        <authorList>
            <person name="Singleton C.M."/>
            <person name="Petriglieri F."/>
            <person name="Kristensen J.M."/>
            <person name="Kirkegaard R.H."/>
            <person name="Michaelsen T.Y."/>
            <person name="Andersen M.H."/>
            <person name="Karst S.M."/>
            <person name="Dueholm M.S."/>
            <person name="Nielsen P.H."/>
            <person name="Albertsen M."/>
        </authorList>
    </citation>
    <scope>NUCLEOTIDE SEQUENCE [LARGE SCALE GENOMIC DNA]</scope>
    <source>
        <strain evidence="5">EsbW_18-Q3-R4-48_BATAC.285</strain>
    </source>
</reference>
<keyword evidence="5" id="KW-0378">Hydrolase</keyword>
<evidence type="ECO:0000256" key="1">
    <source>
        <dbReference type="ARBA" id="ARBA00022737"/>
    </source>
</evidence>
<dbReference type="GO" id="GO:0016887">
    <property type="term" value="F:ATP hydrolysis activity"/>
    <property type="evidence" value="ECO:0007669"/>
    <property type="project" value="InterPro"/>
</dbReference>
<dbReference type="EMBL" id="JADJMH010000002">
    <property type="protein sequence ID" value="MBK7674241.1"/>
    <property type="molecule type" value="Genomic_DNA"/>
</dbReference>
<keyword evidence="3 5" id="KW-0067">ATP-binding</keyword>
<keyword evidence="2" id="KW-0547">Nucleotide-binding</keyword>
<dbReference type="InterPro" id="IPR001270">
    <property type="entry name" value="ClpA/B"/>
</dbReference>
<dbReference type="GO" id="GO:0006508">
    <property type="term" value="P:proteolysis"/>
    <property type="evidence" value="ECO:0007669"/>
    <property type="project" value="UniProtKB-KW"/>
</dbReference>
<gene>
    <name evidence="5" type="ORF">IPJ27_05445</name>
</gene>
<dbReference type="GO" id="GO:0034605">
    <property type="term" value="P:cellular response to heat"/>
    <property type="evidence" value="ECO:0007669"/>
    <property type="project" value="TreeGrafter"/>
</dbReference>
<dbReference type="SMART" id="SM00382">
    <property type="entry name" value="AAA"/>
    <property type="match status" value="2"/>
</dbReference>
<dbReference type="PRINTS" id="PR00300">
    <property type="entry name" value="CLPPROTEASEA"/>
</dbReference>
<keyword evidence="1" id="KW-0677">Repeat</keyword>
<dbReference type="InterPro" id="IPR050130">
    <property type="entry name" value="ClpA_ClpB"/>
</dbReference>
<dbReference type="InterPro" id="IPR003593">
    <property type="entry name" value="AAA+_ATPase"/>
</dbReference>
<accession>A0A935UES6</accession>
<dbReference type="PANTHER" id="PTHR11638">
    <property type="entry name" value="ATP-DEPENDENT CLP PROTEASE"/>
    <property type="match status" value="1"/>
</dbReference>
<evidence type="ECO:0000313" key="5">
    <source>
        <dbReference type="EMBL" id="MBK7674241.1"/>
    </source>
</evidence>
<dbReference type="Pfam" id="PF07724">
    <property type="entry name" value="AAA_2"/>
    <property type="match status" value="1"/>
</dbReference>
<feature type="domain" description="AAA+ ATPase" evidence="4">
    <location>
        <begin position="201"/>
        <end position="347"/>
    </location>
</feature>
<dbReference type="GO" id="GO:0005524">
    <property type="term" value="F:ATP binding"/>
    <property type="evidence" value="ECO:0007669"/>
    <property type="project" value="UniProtKB-KW"/>
</dbReference>
<dbReference type="SUPFAM" id="SSF52540">
    <property type="entry name" value="P-loop containing nucleoside triphosphate hydrolases"/>
    <property type="match status" value="2"/>
</dbReference>
<protein>
    <submittedName>
        <fullName evidence="5">ATP-dependent Clp protease ATP-binding subunit</fullName>
    </submittedName>
</protein>
<dbReference type="GO" id="GO:0005737">
    <property type="term" value="C:cytoplasm"/>
    <property type="evidence" value="ECO:0007669"/>
    <property type="project" value="TreeGrafter"/>
</dbReference>
<dbReference type="InterPro" id="IPR041546">
    <property type="entry name" value="ClpA/ClpB_AAA_lid"/>
</dbReference>
<dbReference type="Pfam" id="PF17871">
    <property type="entry name" value="AAA_lid_9"/>
    <property type="match status" value="1"/>
</dbReference>
<evidence type="ECO:0000313" key="6">
    <source>
        <dbReference type="Proteomes" id="UP000697998"/>
    </source>
</evidence>